<dbReference type="InterPro" id="IPR036901">
    <property type="entry name" value="Asp/Orn_carbamoylTrfase_sf"/>
</dbReference>
<reference evidence="5 6" key="1">
    <citation type="submission" date="2017-11" db="EMBL/GenBank/DDBJ databases">
        <title>Evolution of Phototrophy in the Chloroflexi Phylum Driven by Horizontal Gene Transfer.</title>
        <authorList>
            <person name="Ward L.M."/>
            <person name="Hemp J."/>
            <person name="Shih P.M."/>
            <person name="Mcglynn S.E."/>
            <person name="Fischer W."/>
        </authorList>
    </citation>
    <scope>NUCLEOTIDE SEQUENCE [LARGE SCALE GENOMIC DNA]</scope>
    <source>
        <strain evidence="5">JP3_13</strain>
    </source>
</reference>
<evidence type="ECO:0000256" key="2">
    <source>
        <dbReference type="RuleBase" id="RU003634"/>
    </source>
</evidence>
<dbReference type="AlphaFoldDB" id="A0A2M8PBW6"/>
<dbReference type="SUPFAM" id="SSF53671">
    <property type="entry name" value="Aspartate/ornithine carbamoyltransferase"/>
    <property type="match status" value="1"/>
</dbReference>
<dbReference type="InterPro" id="IPR006132">
    <property type="entry name" value="Asp/Orn_carbamoyltranf_P-bd"/>
</dbReference>
<feature type="domain" description="Aspartate/ornithine carbamoyltransferase Asp/Orn-binding" evidence="3">
    <location>
        <begin position="179"/>
        <end position="323"/>
    </location>
</feature>
<evidence type="ECO:0000259" key="4">
    <source>
        <dbReference type="Pfam" id="PF02729"/>
    </source>
</evidence>
<dbReference type="PANTHER" id="PTHR45753">
    <property type="entry name" value="ORNITHINE CARBAMOYLTRANSFERASE, MITOCHONDRIAL"/>
    <property type="match status" value="1"/>
</dbReference>
<dbReference type="GO" id="GO:0016597">
    <property type="term" value="F:amino acid binding"/>
    <property type="evidence" value="ECO:0007669"/>
    <property type="project" value="InterPro"/>
</dbReference>
<dbReference type="GO" id="GO:0042450">
    <property type="term" value="P:L-arginine biosynthetic process via ornithine"/>
    <property type="evidence" value="ECO:0007669"/>
    <property type="project" value="TreeGrafter"/>
</dbReference>
<protein>
    <submittedName>
        <fullName evidence="5">Ornithine carbamoyltransferase</fullName>
    </submittedName>
</protein>
<dbReference type="Proteomes" id="UP000229681">
    <property type="component" value="Unassembled WGS sequence"/>
</dbReference>
<comment type="caution">
    <text evidence="5">The sequence shown here is derived from an EMBL/GenBank/DDBJ whole genome shotgun (WGS) entry which is preliminary data.</text>
</comment>
<dbReference type="Pfam" id="PF00185">
    <property type="entry name" value="OTCace"/>
    <property type="match status" value="1"/>
</dbReference>
<evidence type="ECO:0000259" key="3">
    <source>
        <dbReference type="Pfam" id="PF00185"/>
    </source>
</evidence>
<feature type="domain" description="Aspartate/ornithine carbamoyltransferase carbamoyl-P binding" evidence="4">
    <location>
        <begin position="8"/>
        <end position="152"/>
    </location>
</feature>
<dbReference type="GO" id="GO:0019240">
    <property type="term" value="P:citrulline biosynthetic process"/>
    <property type="evidence" value="ECO:0007669"/>
    <property type="project" value="TreeGrafter"/>
</dbReference>
<organism evidence="5 6">
    <name type="scientific">Candidatus Thermofonsia Clade 1 bacterium</name>
    <dbReference type="NCBI Taxonomy" id="2364210"/>
    <lineage>
        <taxon>Bacteria</taxon>
        <taxon>Bacillati</taxon>
        <taxon>Chloroflexota</taxon>
        <taxon>Candidatus Thermofontia</taxon>
        <taxon>Candidatus Thermofonsia Clade 1</taxon>
    </lineage>
</organism>
<dbReference type="Pfam" id="PF02729">
    <property type="entry name" value="OTCace_N"/>
    <property type="match status" value="1"/>
</dbReference>
<evidence type="ECO:0000256" key="1">
    <source>
        <dbReference type="ARBA" id="ARBA00022679"/>
    </source>
</evidence>
<dbReference type="PANTHER" id="PTHR45753:SF3">
    <property type="entry name" value="ORNITHINE TRANSCARBAMYLASE, MITOCHONDRIAL"/>
    <property type="match status" value="1"/>
</dbReference>
<name>A0A2M8PBW6_9CHLR</name>
<gene>
    <name evidence="5" type="ORF">CUN49_12560</name>
</gene>
<evidence type="ECO:0000313" key="6">
    <source>
        <dbReference type="Proteomes" id="UP000229681"/>
    </source>
</evidence>
<dbReference type="EMBL" id="PGTM01000218">
    <property type="protein sequence ID" value="PJF35045.1"/>
    <property type="molecule type" value="Genomic_DNA"/>
</dbReference>
<comment type="similarity">
    <text evidence="2">Belongs to the aspartate/ornithine carbamoyltransferase superfamily.</text>
</comment>
<dbReference type="InterPro" id="IPR006131">
    <property type="entry name" value="Asp_carbamoyltransf_Asp/Orn-bd"/>
</dbReference>
<keyword evidence="1 2" id="KW-0808">Transferase</keyword>
<sequence>MQTDLRGRDLITTQEWTLEELETVFDVAWDLKRRRALGEPHALLRDKVLAMLFFFTSTRTRTSFEAGMAQLGGHAMFIDSETTQIAHGDTAKEIGEIVGRYADGIAIRQCDWNFGNKYIREVAKYSRVPVLNMQCDVYHPFQVLADAMTLMERFGRNLKGRKIAVSWAYAASYQKPISVPQSLILLMTRLGMNVALAHPPEYKLMPEIIAQAQENARKSGGSLEITHDMDEAFKDADAVYPKSWGALLTTTDNAESARIGKQYTDWICDARRMALAKEHAIYMHCLPADRGLEVTDEVIDGPQSAVYDEAENRLHVQKAVMALTMRS</sequence>
<dbReference type="PRINTS" id="PR00101">
    <property type="entry name" value="ATCASE"/>
</dbReference>
<evidence type="ECO:0000313" key="5">
    <source>
        <dbReference type="EMBL" id="PJF35045.1"/>
    </source>
</evidence>
<proteinExistence type="inferred from homology"/>
<dbReference type="PRINTS" id="PR00100">
    <property type="entry name" value="AOTCASE"/>
</dbReference>
<dbReference type="GO" id="GO:0004585">
    <property type="term" value="F:ornithine carbamoyltransferase activity"/>
    <property type="evidence" value="ECO:0007669"/>
    <property type="project" value="TreeGrafter"/>
</dbReference>
<dbReference type="Gene3D" id="3.40.50.1370">
    <property type="entry name" value="Aspartate/ornithine carbamoyltransferase"/>
    <property type="match status" value="2"/>
</dbReference>
<dbReference type="InterPro" id="IPR006130">
    <property type="entry name" value="Asp/Orn_carbamoylTrfase"/>
</dbReference>
<accession>A0A2M8PBW6</accession>